<dbReference type="GeneID" id="87615872"/>
<dbReference type="RefSeq" id="WP_127736405.1">
    <property type="nucleotide sequence ID" value="NZ_CAJCKN010000044.1"/>
</dbReference>
<proteinExistence type="predicted"/>
<dbReference type="Proteomes" id="UP000288024">
    <property type="component" value="Unassembled WGS sequence"/>
</dbReference>
<evidence type="ECO:0000313" key="1">
    <source>
        <dbReference type="EMBL" id="RVT67728.1"/>
    </source>
</evidence>
<dbReference type="EMBL" id="RZTZ01000001">
    <property type="protein sequence ID" value="RVT67728.1"/>
    <property type="molecule type" value="Genomic_DNA"/>
</dbReference>
<gene>
    <name evidence="1" type="ORF">EM808_04435</name>
</gene>
<organism evidence="1 2">
    <name type="scientific">Niallia taxi</name>
    <dbReference type="NCBI Taxonomy" id="2499688"/>
    <lineage>
        <taxon>Bacteria</taxon>
        <taxon>Bacillati</taxon>
        <taxon>Bacillota</taxon>
        <taxon>Bacilli</taxon>
        <taxon>Bacillales</taxon>
        <taxon>Bacillaceae</taxon>
        <taxon>Niallia</taxon>
    </lineage>
</organism>
<keyword evidence="2" id="KW-1185">Reference proteome</keyword>
<comment type="caution">
    <text evidence="1">The sequence shown here is derived from an EMBL/GenBank/DDBJ whole genome shotgun (WGS) entry which is preliminary data.</text>
</comment>
<name>A0A3S2TWZ9_9BACI</name>
<evidence type="ECO:0008006" key="3">
    <source>
        <dbReference type="Google" id="ProtNLM"/>
    </source>
</evidence>
<evidence type="ECO:0000313" key="2">
    <source>
        <dbReference type="Proteomes" id="UP000288024"/>
    </source>
</evidence>
<sequence>METFLKRVTLHENMTVKDILSFYEATKKFNVKCQLLCSKHVVETTSLPKLVSFFLTAGSKQDIQIKLEGTQASSFWKSLKENSFVKAYNQNGIA</sequence>
<dbReference type="AlphaFoldDB" id="A0A3S2TWZ9"/>
<accession>A0A3S2TWZ9</accession>
<protein>
    <recommendedName>
        <fullName evidence="3">HPr family phosphocarrier protein</fullName>
    </recommendedName>
</protein>
<reference evidence="1 2" key="1">
    <citation type="submission" date="2019-01" db="EMBL/GenBank/DDBJ databases">
        <title>Bacillus sp. M5HDSG1-1, whole genome shotgun sequence.</title>
        <authorList>
            <person name="Tuo L."/>
        </authorList>
    </citation>
    <scope>NUCLEOTIDE SEQUENCE [LARGE SCALE GENOMIC DNA]</scope>
    <source>
        <strain evidence="1 2">M5HDSG1-1</strain>
    </source>
</reference>